<dbReference type="Pfam" id="PF03098">
    <property type="entry name" value="An_peroxidase"/>
    <property type="match status" value="1"/>
</dbReference>
<feature type="chain" id="PRO_5021805505" description="Peroxidase" evidence="8">
    <location>
        <begin position="21"/>
        <end position="684"/>
    </location>
</feature>
<keyword evidence="10" id="KW-1185">Reference proteome</keyword>
<dbReference type="InterPro" id="IPR010255">
    <property type="entry name" value="Haem_peroxidase_sf"/>
</dbReference>
<evidence type="ECO:0000256" key="8">
    <source>
        <dbReference type="SAM" id="SignalP"/>
    </source>
</evidence>
<dbReference type="SUPFAM" id="SSF48113">
    <property type="entry name" value="Heme-dependent peroxidases"/>
    <property type="match status" value="1"/>
</dbReference>
<dbReference type="InterPro" id="IPR019791">
    <property type="entry name" value="Haem_peroxidase_animal"/>
</dbReference>
<dbReference type="CDD" id="cd09823">
    <property type="entry name" value="peroxinectin_like"/>
    <property type="match status" value="1"/>
</dbReference>
<dbReference type="Gene3D" id="1.10.640.10">
    <property type="entry name" value="Haem peroxidase domain superfamily, animal type"/>
    <property type="match status" value="1"/>
</dbReference>
<keyword evidence="2" id="KW-0964">Secreted</keyword>
<keyword evidence="6" id="KW-0349">Heme</keyword>
<evidence type="ECO:0000256" key="7">
    <source>
        <dbReference type="SAM" id="MobiDB-lite"/>
    </source>
</evidence>
<keyword evidence="4 8" id="KW-0732">Signal</keyword>
<dbReference type="InterPro" id="IPR037120">
    <property type="entry name" value="Haem_peroxidase_sf_animal"/>
</dbReference>
<dbReference type="Proteomes" id="UP000318571">
    <property type="component" value="Chromosome 8"/>
</dbReference>
<dbReference type="OMA" id="CDNGDHF"/>
<dbReference type="GO" id="GO:0046872">
    <property type="term" value="F:metal ion binding"/>
    <property type="evidence" value="ECO:0007669"/>
    <property type="project" value="UniProtKB-KW"/>
</dbReference>
<dbReference type="PROSITE" id="PS50292">
    <property type="entry name" value="PEROXIDASE_3"/>
    <property type="match status" value="1"/>
</dbReference>
<feature type="compositionally biased region" description="Basic and acidic residues" evidence="7">
    <location>
        <begin position="168"/>
        <end position="181"/>
    </location>
</feature>
<evidence type="ECO:0000256" key="1">
    <source>
        <dbReference type="ARBA" id="ARBA00004613"/>
    </source>
</evidence>
<keyword evidence="6" id="KW-0408">Iron</keyword>
<evidence type="ECO:0000256" key="6">
    <source>
        <dbReference type="PIRSR" id="PIRSR619791-2"/>
    </source>
</evidence>
<keyword evidence="5" id="KW-0325">Glycoprotein</keyword>
<protein>
    <recommendedName>
        <fullName evidence="11">Peroxidase</fullName>
    </recommendedName>
</protein>
<proteinExistence type="predicted"/>
<evidence type="ECO:0000256" key="3">
    <source>
        <dbReference type="ARBA" id="ARBA00022559"/>
    </source>
</evidence>
<name>A0A553N6W4_TIGCA</name>
<evidence type="ECO:0000256" key="4">
    <source>
        <dbReference type="ARBA" id="ARBA00022729"/>
    </source>
</evidence>
<evidence type="ECO:0000256" key="5">
    <source>
        <dbReference type="ARBA" id="ARBA00023180"/>
    </source>
</evidence>
<gene>
    <name evidence="9" type="ORF">TCAL_08272</name>
</gene>
<organism evidence="9 10">
    <name type="scientific">Tigriopus californicus</name>
    <name type="common">Marine copepod</name>
    <dbReference type="NCBI Taxonomy" id="6832"/>
    <lineage>
        <taxon>Eukaryota</taxon>
        <taxon>Metazoa</taxon>
        <taxon>Ecdysozoa</taxon>
        <taxon>Arthropoda</taxon>
        <taxon>Crustacea</taxon>
        <taxon>Multicrustacea</taxon>
        <taxon>Hexanauplia</taxon>
        <taxon>Copepoda</taxon>
        <taxon>Harpacticoida</taxon>
        <taxon>Harpacticidae</taxon>
        <taxon>Tigriopus</taxon>
    </lineage>
</organism>
<comment type="caution">
    <text evidence="9">The sequence shown here is derived from an EMBL/GenBank/DDBJ whole genome shotgun (WGS) entry which is preliminary data.</text>
</comment>
<sequence>MGSTMTWIILLLVVFHQTGCTIVPEDIDDFIAQAILELDHKPNPLTRSANEALDDIDDGEDEVIGEQSNSYGAYSRHTELSDEMERRNQVFKKVTELSGNKTEALDAFDVALFRFDGGRQLCPHRPRCSFITKTIRTLDGTCNNIAEPTWGSSGVAFLRYLEPDYADKKGLPRGGTKDTGKGGKTPSTVSSSCIESRDRALPSPREITRKFHLSRNQSSSTHSDMLMQVGQFLDHDISLTPLSRVRGDCCRSRDSNCFPYSIPKGDPTFRNCFSFMRSLAHCEDPRKVREQLNAASAFVDGSQIYGDTVSKANSLRQRSGGSMRISNDGFGLQPRTGFGDSRGTSHPMLISIHTLFIREHNRIVRELAELDPKMARSDETTFQLARKIMIAQWQNIVYSEYLPQILGSANADKFNLGVSRRTIYNPKIDPSLRNDFSTVAYRFGHSQVQDSYKQIDTSRAQSFRDIRLKDEFFKDRIVEEDGGRGVNRIIDGLMERGVQNTDRFFSETITETLFGAKLDLVSINIQRGRDHGIPSYNEYRRFCGLSPACSWSQSPREIPPQDWKSLSGIYQSPSDIDFFVGGMAEEPFEGGVLGRTFNCIVGRQFSALKDGDRFFFTHRTGNGVADALTDAEFQTISKRTLGDIICDNTEVKTVKKEVMVLNSSPKCCHQRNALDLTAFLASRP</sequence>
<evidence type="ECO:0000313" key="10">
    <source>
        <dbReference type="Proteomes" id="UP000318571"/>
    </source>
</evidence>
<keyword evidence="3" id="KW-0560">Oxidoreductase</keyword>
<dbReference type="AlphaFoldDB" id="A0A553N6W4"/>
<keyword evidence="3" id="KW-0575">Peroxidase</keyword>
<feature type="binding site" description="axial binding residue" evidence="6">
    <location>
        <position position="445"/>
    </location>
    <ligand>
        <name>heme b</name>
        <dbReference type="ChEBI" id="CHEBI:60344"/>
    </ligand>
    <ligandPart>
        <name>Fe</name>
        <dbReference type="ChEBI" id="CHEBI:18248"/>
    </ligandPart>
</feature>
<feature type="region of interest" description="Disordered" evidence="7">
    <location>
        <begin position="168"/>
        <end position="220"/>
    </location>
</feature>
<comment type="subcellular location">
    <subcellularLocation>
        <location evidence="1">Secreted</location>
    </subcellularLocation>
</comment>
<dbReference type="EMBL" id="VCGU01000459">
    <property type="protein sequence ID" value="TRY61143.1"/>
    <property type="molecule type" value="Genomic_DNA"/>
</dbReference>
<evidence type="ECO:0000256" key="2">
    <source>
        <dbReference type="ARBA" id="ARBA00022525"/>
    </source>
</evidence>
<dbReference type="PANTHER" id="PTHR11475:SF4">
    <property type="entry name" value="CHORION PEROXIDASE"/>
    <property type="match status" value="1"/>
</dbReference>
<evidence type="ECO:0000313" key="9">
    <source>
        <dbReference type="EMBL" id="TRY61143.1"/>
    </source>
</evidence>
<feature type="signal peptide" evidence="8">
    <location>
        <begin position="1"/>
        <end position="20"/>
    </location>
</feature>
<dbReference type="GO" id="GO:0004601">
    <property type="term" value="F:peroxidase activity"/>
    <property type="evidence" value="ECO:0007669"/>
    <property type="project" value="UniProtKB-KW"/>
</dbReference>
<dbReference type="PRINTS" id="PR00457">
    <property type="entry name" value="ANPEROXIDASE"/>
</dbReference>
<evidence type="ECO:0008006" key="11">
    <source>
        <dbReference type="Google" id="ProtNLM"/>
    </source>
</evidence>
<accession>A0A553N6W4</accession>
<reference evidence="9 10" key="1">
    <citation type="journal article" date="2018" name="Nat. Ecol. Evol.">
        <title>Genomic signatures of mitonuclear coevolution across populations of Tigriopus californicus.</title>
        <authorList>
            <person name="Barreto F.S."/>
            <person name="Watson E.T."/>
            <person name="Lima T.G."/>
            <person name="Willett C.S."/>
            <person name="Edmands S."/>
            <person name="Li W."/>
            <person name="Burton R.S."/>
        </authorList>
    </citation>
    <scope>NUCLEOTIDE SEQUENCE [LARGE SCALE GENOMIC DNA]</scope>
    <source>
        <strain evidence="9 10">San Diego</strain>
    </source>
</reference>
<dbReference type="GO" id="GO:0020037">
    <property type="term" value="F:heme binding"/>
    <property type="evidence" value="ECO:0007669"/>
    <property type="project" value="InterPro"/>
</dbReference>
<dbReference type="PANTHER" id="PTHR11475">
    <property type="entry name" value="OXIDASE/PEROXIDASE"/>
    <property type="match status" value="1"/>
</dbReference>
<dbReference type="GO" id="GO:0005576">
    <property type="term" value="C:extracellular region"/>
    <property type="evidence" value="ECO:0007669"/>
    <property type="project" value="UniProtKB-SubCell"/>
</dbReference>
<dbReference type="GO" id="GO:0006979">
    <property type="term" value="P:response to oxidative stress"/>
    <property type="evidence" value="ECO:0007669"/>
    <property type="project" value="InterPro"/>
</dbReference>
<dbReference type="FunFam" id="1.10.640.10:FF:000003">
    <property type="entry name" value="chorion peroxidase"/>
    <property type="match status" value="1"/>
</dbReference>
<keyword evidence="6" id="KW-0479">Metal-binding</keyword>